<keyword evidence="2" id="KW-0789">Thiol protease inhibitor</keyword>
<dbReference type="HOGENOM" id="CLU_1084213_0_0_2"/>
<name>A0A0E3PVM1_METMZ</name>
<protein>
    <recommendedName>
        <fullName evidence="3">Proteinase inhibitor I42 chagasin domain-containing protein</fullName>
    </recommendedName>
</protein>
<dbReference type="SUPFAM" id="SSF141066">
    <property type="entry name" value="ICP-like"/>
    <property type="match status" value="1"/>
</dbReference>
<evidence type="ECO:0000313" key="4">
    <source>
        <dbReference type="EMBL" id="AKB39517.1"/>
    </source>
</evidence>
<dbReference type="InterPro" id="IPR036331">
    <property type="entry name" value="Chagasin-like_sf"/>
</dbReference>
<evidence type="ECO:0000256" key="2">
    <source>
        <dbReference type="ARBA" id="ARBA00022704"/>
    </source>
</evidence>
<dbReference type="EMBL" id="CP009509">
    <property type="protein sequence ID" value="AKB39517.1"/>
    <property type="molecule type" value="Genomic_DNA"/>
</dbReference>
<gene>
    <name evidence="4" type="ORF">MSMAW_0526</name>
</gene>
<evidence type="ECO:0000313" key="5">
    <source>
        <dbReference type="Proteomes" id="UP000033058"/>
    </source>
</evidence>
<sequence>MDLKDLLNKASTSLNGKPMAGLLFKKARINNGKGREVGDILGWDCIVRAEDGTCFSFYVAQSHIGMTKPVQIPCPLGIRIISSYKIDIEDAIKILNKKDCGDTFVDVELSWPLVPDCNEPYWHFRMTLGNEVFIGANSGTGGCHKFKELLNNTQKMEMTNTKINDINIKVGERTKVELEDNGGSTGYSWVIGHKPDSLWLIESYYIPPEDPIPGKPGTRVFTFYGAEKCQDSIQFIHVQLWNKESAEIIDCAVKIS</sequence>
<dbReference type="RefSeq" id="WP_015411358.1">
    <property type="nucleotide sequence ID" value="NZ_CP009509.1"/>
</dbReference>
<dbReference type="Pfam" id="PF09394">
    <property type="entry name" value="Inhibitor_I42"/>
    <property type="match status" value="1"/>
</dbReference>
<feature type="domain" description="Proteinase inhibitor I42 chagasin" evidence="3">
    <location>
        <begin position="167"/>
        <end position="247"/>
    </location>
</feature>
<accession>A0A0E3PVM1</accession>
<dbReference type="GO" id="GO:0004869">
    <property type="term" value="F:cysteine-type endopeptidase inhibitor activity"/>
    <property type="evidence" value="ECO:0007669"/>
    <property type="project" value="UniProtKB-KW"/>
</dbReference>
<dbReference type="GeneID" id="42568830"/>
<evidence type="ECO:0000259" key="3">
    <source>
        <dbReference type="Pfam" id="PF09394"/>
    </source>
</evidence>
<organism evidence="4 5">
    <name type="scientific">Methanosarcina mazei WWM610</name>
    <dbReference type="NCBI Taxonomy" id="1434117"/>
    <lineage>
        <taxon>Archaea</taxon>
        <taxon>Methanobacteriati</taxon>
        <taxon>Methanobacteriota</taxon>
        <taxon>Stenosarchaea group</taxon>
        <taxon>Methanomicrobia</taxon>
        <taxon>Methanosarcinales</taxon>
        <taxon>Methanosarcinaceae</taxon>
        <taxon>Methanosarcina</taxon>
    </lineage>
</organism>
<dbReference type="PATRIC" id="fig|1434117.4.peg.648"/>
<reference evidence="4 5" key="1">
    <citation type="submission" date="2014-07" db="EMBL/GenBank/DDBJ databases">
        <title>Methanogenic archaea and the global carbon cycle.</title>
        <authorList>
            <person name="Henriksen J.R."/>
            <person name="Luke J."/>
            <person name="Reinhart S."/>
            <person name="Benedict M.N."/>
            <person name="Youngblut N.D."/>
            <person name="Metcalf M.E."/>
            <person name="Whitaker R.J."/>
            <person name="Metcalf W.W."/>
        </authorList>
    </citation>
    <scope>NUCLEOTIDE SEQUENCE [LARGE SCALE GENOMIC DNA]</scope>
    <source>
        <strain evidence="4 5">WWM610</strain>
    </source>
</reference>
<dbReference type="Gene3D" id="2.60.40.2020">
    <property type="match status" value="1"/>
</dbReference>
<proteinExistence type="predicted"/>
<keyword evidence="1" id="KW-0646">Protease inhibitor</keyword>
<evidence type="ECO:0000256" key="1">
    <source>
        <dbReference type="ARBA" id="ARBA00022690"/>
    </source>
</evidence>
<dbReference type="Proteomes" id="UP000033058">
    <property type="component" value="Chromosome"/>
</dbReference>
<dbReference type="InterPro" id="IPR018990">
    <property type="entry name" value="Prot_inh_I42_chagasin"/>
</dbReference>
<dbReference type="AlphaFoldDB" id="A0A0E3PVM1"/>